<dbReference type="AlphaFoldDB" id="A0A8S1MUC5"/>
<reference evidence="1" key="1">
    <citation type="submission" date="2021-01" db="EMBL/GenBank/DDBJ databases">
        <authorList>
            <consortium name="Genoscope - CEA"/>
            <person name="William W."/>
        </authorList>
    </citation>
    <scope>NUCLEOTIDE SEQUENCE</scope>
</reference>
<accession>A0A8S1MUC5</accession>
<evidence type="ECO:0000313" key="2">
    <source>
        <dbReference type="Proteomes" id="UP000688137"/>
    </source>
</evidence>
<comment type="caution">
    <text evidence="1">The sequence shown here is derived from an EMBL/GenBank/DDBJ whole genome shotgun (WGS) entry which is preliminary data.</text>
</comment>
<dbReference type="EMBL" id="CAJJDM010000073">
    <property type="protein sequence ID" value="CAD8083750.1"/>
    <property type="molecule type" value="Genomic_DNA"/>
</dbReference>
<sequence>MKSFKDQTNKTNAIIKVILKRNFLERFHNHKMLLSRLYKIFEADYLNALRVKFDKLFNSQYNSIFNSH</sequence>
<proteinExistence type="predicted"/>
<dbReference type="Proteomes" id="UP000688137">
    <property type="component" value="Unassembled WGS sequence"/>
</dbReference>
<evidence type="ECO:0000313" key="1">
    <source>
        <dbReference type="EMBL" id="CAD8083750.1"/>
    </source>
</evidence>
<protein>
    <submittedName>
        <fullName evidence="1">Uncharacterized protein</fullName>
    </submittedName>
</protein>
<organism evidence="1 2">
    <name type="scientific">Paramecium primaurelia</name>
    <dbReference type="NCBI Taxonomy" id="5886"/>
    <lineage>
        <taxon>Eukaryota</taxon>
        <taxon>Sar</taxon>
        <taxon>Alveolata</taxon>
        <taxon>Ciliophora</taxon>
        <taxon>Intramacronucleata</taxon>
        <taxon>Oligohymenophorea</taxon>
        <taxon>Peniculida</taxon>
        <taxon>Parameciidae</taxon>
        <taxon>Paramecium</taxon>
    </lineage>
</organism>
<gene>
    <name evidence="1" type="ORF">PPRIM_AZ9-3.1.T0700221</name>
</gene>
<keyword evidence="2" id="KW-1185">Reference proteome</keyword>
<name>A0A8S1MUC5_PARPR</name>